<keyword evidence="5 23" id="KW-0812">Transmembrane</keyword>
<evidence type="ECO:0000256" key="7">
    <source>
        <dbReference type="ARBA" id="ARBA00022737"/>
    </source>
</evidence>
<keyword evidence="26" id="KW-1185">Reference proteome</keyword>
<evidence type="ECO:0000256" key="6">
    <source>
        <dbReference type="ARBA" id="ARBA00022729"/>
    </source>
</evidence>
<dbReference type="FunFam" id="2.60.40.60:FF:000007">
    <property type="entry name" value="Protocadherin alpha 2"/>
    <property type="match status" value="1"/>
</dbReference>
<dbReference type="RefSeq" id="XP_031416288.1">
    <property type="nucleotide sequence ID" value="XM_031560428.2"/>
</dbReference>
<keyword evidence="6 24" id="KW-0732">Signal</keyword>
<dbReference type="GO" id="GO:0030425">
    <property type="term" value="C:dendrite"/>
    <property type="evidence" value="ECO:0007669"/>
    <property type="project" value="UniProtKB-SubCell"/>
</dbReference>
<feature type="compositionally biased region" description="Basic and acidic residues" evidence="22">
    <location>
        <begin position="938"/>
        <end position="951"/>
    </location>
</feature>
<comment type="subcellular location">
    <subcellularLocation>
        <location evidence="1">Cell membrane</location>
        <topology evidence="1">Single-pass type I membrane protein</topology>
    </subcellularLocation>
    <subcellularLocation>
        <location evidence="2">Cell projection</location>
        <location evidence="2">Dendrite</location>
    </subcellularLocation>
    <subcellularLocation>
        <location evidence="16">Postsynaptic cell membrane</location>
    </subcellularLocation>
    <subcellularLocation>
        <location evidence="17">Presynaptic cell membrane</location>
    </subcellularLocation>
</comment>
<feature type="domain" description="Cadherin" evidence="25">
    <location>
        <begin position="571"/>
        <end position="674"/>
    </location>
</feature>
<dbReference type="OrthoDB" id="6252479at2759"/>
<evidence type="ECO:0000256" key="2">
    <source>
        <dbReference type="ARBA" id="ARBA00004279"/>
    </source>
</evidence>
<gene>
    <name evidence="27" type="primary">pcdh8</name>
</gene>
<dbReference type="Pfam" id="PF08266">
    <property type="entry name" value="Cadherin_2"/>
    <property type="match status" value="1"/>
</dbReference>
<feature type="chain" id="PRO_5028026850" description="Protocadherin-8" evidence="24">
    <location>
        <begin position="20"/>
        <end position="966"/>
    </location>
</feature>
<dbReference type="InterPro" id="IPR015919">
    <property type="entry name" value="Cadherin-like_sf"/>
</dbReference>
<dbReference type="Gene3D" id="2.60.40.60">
    <property type="entry name" value="Cadherins"/>
    <property type="match status" value="6"/>
</dbReference>
<evidence type="ECO:0000256" key="19">
    <source>
        <dbReference type="ARBA" id="ARBA00064553"/>
    </source>
</evidence>
<evidence type="ECO:0000256" key="21">
    <source>
        <dbReference type="PROSITE-ProRule" id="PRU00043"/>
    </source>
</evidence>
<dbReference type="Pfam" id="PF00028">
    <property type="entry name" value="Cadherin"/>
    <property type="match status" value="5"/>
</dbReference>
<feature type="signal peptide" evidence="24">
    <location>
        <begin position="1"/>
        <end position="19"/>
    </location>
</feature>
<dbReference type="GO" id="GO:0042734">
    <property type="term" value="C:presynaptic membrane"/>
    <property type="evidence" value="ECO:0007669"/>
    <property type="project" value="UniProtKB-SubCell"/>
</dbReference>
<protein>
    <recommendedName>
        <fullName evidence="20">Protocadherin-8</fullName>
    </recommendedName>
</protein>
<proteinExistence type="predicted"/>
<dbReference type="AlphaFoldDB" id="A0A6P8EJU4"/>
<feature type="domain" description="Cadherin" evidence="25">
    <location>
        <begin position="236"/>
        <end position="343"/>
    </location>
</feature>
<keyword evidence="9" id="KW-0130">Cell adhesion</keyword>
<evidence type="ECO:0000256" key="10">
    <source>
        <dbReference type="ARBA" id="ARBA00022989"/>
    </source>
</evidence>
<organism evidence="26 27">
    <name type="scientific">Clupea harengus</name>
    <name type="common">Atlantic herring</name>
    <dbReference type="NCBI Taxonomy" id="7950"/>
    <lineage>
        <taxon>Eukaryota</taxon>
        <taxon>Metazoa</taxon>
        <taxon>Chordata</taxon>
        <taxon>Craniata</taxon>
        <taxon>Vertebrata</taxon>
        <taxon>Euteleostomi</taxon>
        <taxon>Actinopterygii</taxon>
        <taxon>Neopterygii</taxon>
        <taxon>Teleostei</taxon>
        <taxon>Clupei</taxon>
        <taxon>Clupeiformes</taxon>
        <taxon>Clupeoidei</taxon>
        <taxon>Clupeidae</taxon>
        <taxon>Clupea</taxon>
    </lineage>
</organism>
<dbReference type="FunFam" id="2.60.40.60:FF:000117">
    <property type="entry name" value="protocadherin-8 isoform X1"/>
    <property type="match status" value="1"/>
</dbReference>
<feature type="region of interest" description="Disordered" evidence="22">
    <location>
        <begin position="926"/>
        <end position="953"/>
    </location>
</feature>
<dbReference type="GO" id="GO:0007156">
    <property type="term" value="P:homophilic cell adhesion via plasma membrane adhesion molecules"/>
    <property type="evidence" value="ECO:0007669"/>
    <property type="project" value="InterPro"/>
</dbReference>
<evidence type="ECO:0000256" key="22">
    <source>
        <dbReference type="SAM" id="MobiDB-lite"/>
    </source>
</evidence>
<dbReference type="GO" id="GO:0045211">
    <property type="term" value="C:postsynaptic membrane"/>
    <property type="evidence" value="ECO:0007669"/>
    <property type="project" value="UniProtKB-SubCell"/>
</dbReference>
<feature type="domain" description="Cadherin" evidence="25">
    <location>
        <begin position="358"/>
        <end position="454"/>
    </location>
</feature>
<dbReference type="SMART" id="SM00112">
    <property type="entry name" value="CA"/>
    <property type="match status" value="6"/>
</dbReference>
<keyword evidence="10 23" id="KW-1133">Transmembrane helix</keyword>
<dbReference type="FunFam" id="2.60.40.60:FF:000001">
    <property type="entry name" value="Protocadherin alpha 2"/>
    <property type="match status" value="1"/>
</dbReference>
<dbReference type="SUPFAM" id="SSF49313">
    <property type="entry name" value="Cadherin-like"/>
    <property type="match status" value="5"/>
</dbReference>
<dbReference type="InterPro" id="IPR050174">
    <property type="entry name" value="Protocadherin/Cadherin-CA"/>
</dbReference>
<sequence length="966" mass="107281">MEFLKKMILLVLFISIVHCTTTKYFTYEEDAPGTEIGNLSRDLQIDPAEDPETAFRFMQESDSTLIQMRQIDGLLTVGETIDREQLCRQSPRCLVTFDVITFSNEKFQLIHVEIEVKDINDNSPEFPANETILDILENAPLDSRFPLDIAVDQDVGNNYIQSYRISHNSHFGIEVRSSEDGVKIAELVLVKRLDREIEDSYTVEVTASDGGTPPRTGTTKVVIKVLDFNDNSPAFEHNSLKVELYEDSPVGFGVLKVHAFDPDAGINGEVVYGFVDEPSSEITRVFKMDPLSGSVTLKEMVDFEKKRSYELNIKASDLGANSVPSTCRVTVEILDVNDNAPEINIKPMTSASDGIAFITEAAAKESFVALISTSDRDSGSNGYVRSSLHGHQHFKLQQAYGDTLMIVTTTILDRETIAEYNLTVEAEDFGSPPFKSVKHYTIRVTDENDNTPLFNKSLYEVSVVENNIPGSFITSVLATDLDAGKNGKVTYELVESHVLDGDPITTFVSVDPFSGSLYSLRSFDFESVQQIELTVQASDSGSPSLSSTSLVRIKIIDQNDNYPYFTSPDFQNDSTEVPIPLNAPPGHVLLWVKAEDEDDGENSRLSFYILEGDQKVFSVDKNTGKVVLKQKLNRPCDDALDIKIQVRDNGRPPLSSMSSIRFVITDIPAFNDQYVISVNDDREEFNFDVTSTVITFVGGGCILLLISVVTLTIFCKLRQKSSNYSSKSKRKRGLFGTTSLTVYNASEPNVYGGPKHYLHHGKMSTHDESCLYEDKSTDLNSKVFLTSRSFEGTALWQDDKYSLQRSGAGNTDQLSVKDSGKGDSDFNDSDSDVSGDGLRRTLSTFQPWAKDSFHLANTLSVDWQSRYGVIPTHSIHATPGNAYTIGFSQAPAYSNTHVNPQSWKESGYNTNIPKAKGSAETFCRAGTLPPYSSHQRRERSARAEDQQEHHQNILPVTTLAEIATTF</sequence>
<name>A0A6P8EJU4_CLUHA</name>
<evidence type="ECO:0000256" key="13">
    <source>
        <dbReference type="ARBA" id="ARBA00023180"/>
    </source>
</evidence>
<evidence type="ECO:0000256" key="3">
    <source>
        <dbReference type="ARBA" id="ARBA00022475"/>
    </source>
</evidence>
<evidence type="ECO:0000256" key="20">
    <source>
        <dbReference type="ARBA" id="ARBA00067805"/>
    </source>
</evidence>
<dbReference type="PANTHER" id="PTHR24028">
    <property type="entry name" value="CADHERIN-87A"/>
    <property type="match status" value="1"/>
</dbReference>
<evidence type="ECO:0000256" key="5">
    <source>
        <dbReference type="ARBA" id="ARBA00022692"/>
    </source>
</evidence>
<keyword evidence="15" id="KW-0966">Cell projection</keyword>
<keyword evidence="14" id="KW-0628">Postsynaptic cell membrane</keyword>
<keyword evidence="3" id="KW-1003">Cell membrane</keyword>
<evidence type="ECO:0000256" key="1">
    <source>
        <dbReference type="ARBA" id="ARBA00004251"/>
    </source>
</evidence>
<evidence type="ECO:0000313" key="26">
    <source>
        <dbReference type="Proteomes" id="UP000515152"/>
    </source>
</evidence>
<dbReference type="FunFam" id="2.60.40.60:FF:000116">
    <property type="entry name" value="Dachsous cadherin-related 2"/>
    <property type="match status" value="1"/>
</dbReference>
<evidence type="ECO:0000313" key="27">
    <source>
        <dbReference type="RefSeq" id="XP_031416288.1"/>
    </source>
</evidence>
<dbReference type="PRINTS" id="PR00205">
    <property type="entry name" value="CADHERIN"/>
</dbReference>
<evidence type="ECO:0000256" key="8">
    <source>
        <dbReference type="ARBA" id="ARBA00022837"/>
    </source>
</evidence>
<dbReference type="CDD" id="cd11304">
    <property type="entry name" value="Cadherin_repeat"/>
    <property type="match status" value="6"/>
</dbReference>
<keyword evidence="13" id="KW-0325">Glycoprotein</keyword>
<keyword evidence="8 21" id="KW-0106">Calcium</keyword>
<reference evidence="27" key="1">
    <citation type="submission" date="2025-08" db="UniProtKB">
        <authorList>
            <consortium name="RefSeq"/>
        </authorList>
    </citation>
    <scope>IDENTIFICATION</scope>
</reference>
<dbReference type="CTD" id="30456"/>
<comment type="function">
    <text evidence="18">Calcium-dependent cell-adhesion protein. May play a role in activity-induced synaptic reorganization underlying long term memory. Could be involved in CDH2 internalization through TAOK2/p38 MAPK pathway. In hippocampal neurons, may play a role in the down-regulation of dendritic spines, maybe through its action on CDH2 endocytosis.</text>
</comment>
<dbReference type="PANTHER" id="PTHR24028:SF244">
    <property type="entry name" value="PARAXIAL PROTOCADHERIN"/>
    <property type="match status" value="1"/>
</dbReference>
<feature type="domain" description="Cadherin" evidence="25">
    <location>
        <begin position="127"/>
        <end position="235"/>
    </location>
</feature>
<accession>A0A6P8EJU4</accession>
<evidence type="ECO:0000256" key="16">
    <source>
        <dbReference type="ARBA" id="ARBA00034100"/>
    </source>
</evidence>
<evidence type="ECO:0000256" key="18">
    <source>
        <dbReference type="ARBA" id="ARBA00056898"/>
    </source>
</evidence>
<keyword evidence="7" id="KW-0677">Repeat</keyword>
<feature type="compositionally biased region" description="Polar residues" evidence="22">
    <location>
        <begin position="806"/>
        <end position="816"/>
    </location>
</feature>
<evidence type="ECO:0000256" key="9">
    <source>
        <dbReference type="ARBA" id="ARBA00022889"/>
    </source>
</evidence>
<evidence type="ECO:0000259" key="25">
    <source>
        <dbReference type="PROSITE" id="PS50268"/>
    </source>
</evidence>
<feature type="transmembrane region" description="Helical" evidence="23">
    <location>
        <begin position="693"/>
        <end position="715"/>
    </location>
</feature>
<evidence type="ECO:0000256" key="15">
    <source>
        <dbReference type="ARBA" id="ARBA00023273"/>
    </source>
</evidence>
<comment type="subunit">
    <text evidence="19">The N-terminal extracellular domain forms homophilic interactions; these interactions activate p38 MAPK via TAOK2 and trigger endocytosis. Interacts with CDH2; this interaction may lead to CDH2 cointernalization. Interacts with CDH11. Interacts with TAOK2.</text>
</comment>
<keyword evidence="4" id="KW-0597">Phosphoprotein</keyword>
<evidence type="ECO:0000256" key="17">
    <source>
        <dbReference type="ARBA" id="ARBA00034111"/>
    </source>
</evidence>
<dbReference type="GO" id="GO:0005509">
    <property type="term" value="F:calcium ion binding"/>
    <property type="evidence" value="ECO:0007669"/>
    <property type="project" value="UniProtKB-UniRule"/>
</dbReference>
<feature type="region of interest" description="Disordered" evidence="22">
    <location>
        <begin position="806"/>
        <end position="837"/>
    </location>
</feature>
<dbReference type="PROSITE" id="PS50268">
    <property type="entry name" value="CADHERIN_2"/>
    <property type="match status" value="6"/>
</dbReference>
<feature type="domain" description="Cadherin" evidence="25">
    <location>
        <begin position="455"/>
        <end position="565"/>
    </location>
</feature>
<keyword evidence="12 23" id="KW-0472">Membrane</keyword>
<dbReference type="InterPro" id="IPR013164">
    <property type="entry name" value="Cadherin_N"/>
</dbReference>
<feature type="domain" description="Cadherin" evidence="25">
    <location>
        <begin position="28"/>
        <end position="126"/>
    </location>
</feature>
<dbReference type="KEGG" id="char:105898062"/>
<evidence type="ECO:0000256" key="24">
    <source>
        <dbReference type="SAM" id="SignalP"/>
    </source>
</evidence>
<evidence type="ECO:0000256" key="14">
    <source>
        <dbReference type="ARBA" id="ARBA00023257"/>
    </source>
</evidence>
<dbReference type="FunFam" id="2.60.40.60:FF:000003">
    <property type="entry name" value="Protocadherin alpha 2"/>
    <property type="match status" value="1"/>
</dbReference>
<dbReference type="Proteomes" id="UP000515152">
    <property type="component" value="Chromosome 2"/>
</dbReference>
<dbReference type="InterPro" id="IPR002126">
    <property type="entry name" value="Cadherin-like_dom"/>
</dbReference>
<evidence type="ECO:0000256" key="12">
    <source>
        <dbReference type="ARBA" id="ARBA00023136"/>
    </source>
</evidence>
<dbReference type="GO" id="GO:0009653">
    <property type="term" value="P:anatomical structure morphogenesis"/>
    <property type="evidence" value="ECO:0007669"/>
    <property type="project" value="UniProtKB-ARBA"/>
</dbReference>
<dbReference type="PROSITE" id="PS00232">
    <property type="entry name" value="CADHERIN_1"/>
    <property type="match status" value="3"/>
</dbReference>
<evidence type="ECO:0000256" key="11">
    <source>
        <dbReference type="ARBA" id="ARBA00023018"/>
    </source>
</evidence>
<evidence type="ECO:0000256" key="23">
    <source>
        <dbReference type="SAM" id="Phobius"/>
    </source>
</evidence>
<evidence type="ECO:0000256" key="4">
    <source>
        <dbReference type="ARBA" id="ARBA00022553"/>
    </source>
</evidence>
<dbReference type="GeneID" id="105898062"/>
<dbReference type="FunFam" id="2.60.40.60:FF:000002">
    <property type="entry name" value="Protocadherin alpha 2"/>
    <property type="match status" value="1"/>
</dbReference>
<keyword evidence="11" id="KW-0770">Synapse</keyword>
<dbReference type="InterPro" id="IPR020894">
    <property type="entry name" value="Cadherin_CS"/>
</dbReference>